<gene>
    <name evidence="1" type="ORF">CEXT_204121</name>
</gene>
<dbReference type="EMBL" id="BPLR01004979">
    <property type="protein sequence ID" value="GIX98902.1"/>
    <property type="molecule type" value="Genomic_DNA"/>
</dbReference>
<dbReference type="Proteomes" id="UP001054945">
    <property type="component" value="Unassembled WGS sequence"/>
</dbReference>
<evidence type="ECO:0008006" key="3">
    <source>
        <dbReference type="Google" id="ProtNLM"/>
    </source>
</evidence>
<dbReference type="AlphaFoldDB" id="A0AAV4PNB8"/>
<name>A0AAV4PNB8_CAEEX</name>
<sequence>MPRSRKGIPRITGTVTPSLGSRVHFFMSISPREATKNAPPFSVERVRFMTAANVFFKTVLFKNAPLVAGRWKKKTPLQPFRFISLYLSIHLLFYSYRTNNTKFEQEQGKERKVSKVKDRDNVFAIISDFCFLDDEEEEEKE</sequence>
<reference evidence="1 2" key="1">
    <citation type="submission" date="2021-06" db="EMBL/GenBank/DDBJ databases">
        <title>Caerostris extrusa draft genome.</title>
        <authorList>
            <person name="Kono N."/>
            <person name="Arakawa K."/>
        </authorList>
    </citation>
    <scope>NUCLEOTIDE SEQUENCE [LARGE SCALE GENOMIC DNA]</scope>
</reference>
<proteinExistence type="predicted"/>
<comment type="caution">
    <text evidence="1">The sequence shown here is derived from an EMBL/GenBank/DDBJ whole genome shotgun (WGS) entry which is preliminary data.</text>
</comment>
<organism evidence="1 2">
    <name type="scientific">Caerostris extrusa</name>
    <name type="common">Bark spider</name>
    <name type="synonym">Caerostris bankana</name>
    <dbReference type="NCBI Taxonomy" id="172846"/>
    <lineage>
        <taxon>Eukaryota</taxon>
        <taxon>Metazoa</taxon>
        <taxon>Ecdysozoa</taxon>
        <taxon>Arthropoda</taxon>
        <taxon>Chelicerata</taxon>
        <taxon>Arachnida</taxon>
        <taxon>Araneae</taxon>
        <taxon>Araneomorphae</taxon>
        <taxon>Entelegynae</taxon>
        <taxon>Araneoidea</taxon>
        <taxon>Araneidae</taxon>
        <taxon>Caerostris</taxon>
    </lineage>
</organism>
<protein>
    <recommendedName>
        <fullName evidence="3">Transmembrane protein</fullName>
    </recommendedName>
</protein>
<evidence type="ECO:0000313" key="1">
    <source>
        <dbReference type="EMBL" id="GIX98902.1"/>
    </source>
</evidence>
<evidence type="ECO:0000313" key="2">
    <source>
        <dbReference type="Proteomes" id="UP001054945"/>
    </source>
</evidence>
<accession>A0AAV4PNB8</accession>
<keyword evidence="2" id="KW-1185">Reference proteome</keyword>